<evidence type="ECO:0000256" key="1">
    <source>
        <dbReference type="SAM" id="SignalP"/>
    </source>
</evidence>
<gene>
    <name evidence="2" type="ORF">SPARVUS_LOCUS12658155</name>
</gene>
<dbReference type="Proteomes" id="UP001162483">
    <property type="component" value="Unassembled WGS sequence"/>
</dbReference>
<organism evidence="2 3">
    <name type="scientific">Staurois parvus</name>
    <dbReference type="NCBI Taxonomy" id="386267"/>
    <lineage>
        <taxon>Eukaryota</taxon>
        <taxon>Metazoa</taxon>
        <taxon>Chordata</taxon>
        <taxon>Craniata</taxon>
        <taxon>Vertebrata</taxon>
        <taxon>Euteleostomi</taxon>
        <taxon>Amphibia</taxon>
        <taxon>Batrachia</taxon>
        <taxon>Anura</taxon>
        <taxon>Neobatrachia</taxon>
        <taxon>Ranoidea</taxon>
        <taxon>Ranidae</taxon>
        <taxon>Staurois</taxon>
    </lineage>
</organism>
<feature type="signal peptide" evidence="1">
    <location>
        <begin position="1"/>
        <end position="22"/>
    </location>
</feature>
<name>A0ABN9FT66_9NEOB</name>
<evidence type="ECO:0000313" key="3">
    <source>
        <dbReference type="Proteomes" id="UP001162483"/>
    </source>
</evidence>
<feature type="non-terminal residue" evidence="2">
    <location>
        <position position="80"/>
    </location>
</feature>
<protein>
    <recommendedName>
        <fullName evidence="4">Secreted protein</fullName>
    </recommendedName>
</protein>
<keyword evidence="3" id="KW-1185">Reference proteome</keyword>
<sequence length="80" mass="8543">MCPLSGLLTLLVCSIFCHWVLGQCTGSHLLLPGRNFHGALNRLSCCCQVRVSHGSCTAPICAVSIAHTLPCATFQVFLTL</sequence>
<proteinExistence type="predicted"/>
<evidence type="ECO:0008006" key="4">
    <source>
        <dbReference type="Google" id="ProtNLM"/>
    </source>
</evidence>
<evidence type="ECO:0000313" key="2">
    <source>
        <dbReference type="EMBL" id="CAI9599723.1"/>
    </source>
</evidence>
<feature type="chain" id="PRO_5046569805" description="Secreted protein" evidence="1">
    <location>
        <begin position="23"/>
        <end position="80"/>
    </location>
</feature>
<comment type="caution">
    <text evidence="2">The sequence shown here is derived from an EMBL/GenBank/DDBJ whole genome shotgun (WGS) entry which is preliminary data.</text>
</comment>
<dbReference type="EMBL" id="CATNWA010017341">
    <property type="protein sequence ID" value="CAI9599723.1"/>
    <property type="molecule type" value="Genomic_DNA"/>
</dbReference>
<reference evidence="2" key="1">
    <citation type="submission" date="2023-05" db="EMBL/GenBank/DDBJ databases">
        <authorList>
            <person name="Stuckert A."/>
        </authorList>
    </citation>
    <scope>NUCLEOTIDE SEQUENCE</scope>
</reference>
<accession>A0ABN9FT66</accession>
<keyword evidence="1" id="KW-0732">Signal</keyword>